<dbReference type="EMBL" id="CP000718">
    <property type="protein sequence ID" value="ABS45607.1"/>
    <property type="molecule type" value="Genomic_DNA"/>
</dbReference>
<geneLocation type="plasmid" evidence="2">
    <name>plasmid_59kb</name>
</geneLocation>
<sequence length="160" mass="18213">MACRIYQRGLMKRKYVNLKNILLFGAVLSSIFCLSAYAKDLNCITRAEADYDVPAGLLNVMAAYEAKRNQPVANKLYGPMQLHSVVIPMAAEGIHSTEHEIKYNDCQNYRAAAWLLMNSFGGNLYSDIFNAVNNYYYGFGKQSYGVITLKIKDMYQHEKR</sequence>
<accession>A0A0U1QT98</accession>
<dbReference type="HOGENOM" id="CLU_1651526_0_0_6"/>
<gene>
    <name evidence="1" type="ordered locus">YpsIP31758_A0015</name>
</gene>
<name>A0A0U1QT98_YERP3</name>
<reference evidence="1 2" key="1">
    <citation type="journal article" date="2007" name="PLoS Genet.">
        <title>The complete genome sequence of Yersinia pseudotuberculosis IP31758, the causative agent of Far East scarlet-like fever.</title>
        <authorList>
            <person name="Eppinger M."/>
            <person name="Rosovitz M.J."/>
            <person name="Fricke W.F."/>
            <person name="Rasko D.A."/>
            <person name="Kokorina G."/>
            <person name="Fayolle C."/>
            <person name="Lindler L.E."/>
            <person name="Carniel E."/>
            <person name="Ravel J."/>
        </authorList>
    </citation>
    <scope>NUCLEOTIDE SEQUENCE [LARGE SCALE GENOMIC DNA]</scope>
    <source>
        <strain evidence="1 2">IP 31758</strain>
        <plasmid evidence="2">Plasmid plasmid_59kb</plasmid>
    </source>
</reference>
<keyword evidence="1" id="KW-0614">Plasmid</keyword>
<organism evidence="1 2">
    <name type="scientific">Yersinia pseudotuberculosis serotype O:1b (strain IP 31758)</name>
    <dbReference type="NCBI Taxonomy" id="349747"/>
    <lineage>
        <taxon>Bacteria</taxon>
        <taxon>Pseudomonadati</taxon>
        <taxon>Pseudomonadota</taxon>
        <taxon>Gammaproteobacteria</taxon>
        <taxon>Enterobacterales</taxon>
        <taxon>Yersiniaceae</taxon>
        <taxon>Yersinia</taxon>
    </lineage>
</organism>
<protein>
    <submittedName>
        <fullName evidence="1">Type IV pilus biogenesis protein PilT</fullName>
    </submittedName>
</protein>
<dbReference type="SUPFAM" id="SSF53955">
    <property type="entry name" value="Lysozyme-like"/>
    <property type="match status" value="1"/>
</dbReference>
<proteinExistence type="predicted"/>
<dbReference type="KEGG" id="ypi:YpsIP31758_A0015"/>
<dbReference type="InterPro" id="IPR023346">
    <property type="entry name" value="Lysozyme-like_dom_sf"/>
</dbReference>
<dbReference type="AlphaFoldDB" id="A0A0U1QT98"/>
<evidence type="ECO:0000313" key="2">
    <source>
        <dbReference type="Proteomes" id="UP000002412"/>
    </source>
</evidence>
<evidence type="ECO:0000313" key="1">
    <source>
        <dbReference type="EMBL" id="ABS45607.1"/>
    </source>
</evidence>
<dbReference type="Proteomes" id="UP000002412">
    <property type="component" value="Plasmid p_59kb"/>
</dbReference>